<dbReference type="EMBL" id="PXOA01000053">
    <property type="protein sequence ID" value="RFU81361.1"/>
    <property type="molecule type" value="Genomic_DNA"/>
</dbReference>
<dbReference type="PANTHER" id="PTHR24148">
    <property type="entry name" value="ANKYRIN REPEAT DOMAIN-CONTAINING PROTEIN 39 HOMOLOG-RELATED"/>
    <property type="match status" value="1"/>
</dbReference>
<dbReference type="PANTHER" id="PTHR24148:SF64">
    <property type="entry name" value="HETEROKARYON INCOMPATIBILITY DOMAIN-CONTAINING PROTEIN"/>
    <property type="match status" value="1"/>
</dbReference>
<sequence length="545" mass="61990">MDPSLSVNEEEREDRDDLMDLIHRYGDRFPLDGFADVLDRNWFNRLWVIQEACLAPSVVFVCGSRSLCFDCFRSGALFYNIYNTHWVRQLTNAVPQHVLRQRDALFGKTSGLRRIIQERRTIHQTRTRQGIHDLVLKYNINDDEKKIGATLDQDRIFGLLGLAAEHDTLRQQVRVDYNANVPQMYTEIAALLLRESTDILLFNQHPKKTKGLPSWVPDWSMNLTLPVGYSALKHAIFDAGGSSKEAPILLNEEHPQLRIKGVFVDEIVHVGSRLHRAQLDPQVAKQIDYRWAKIFFDEVSEFAQVAAATTVKRQGVSSSNNETELGFQMRLCDSSRSYRHFTKQLGTTAGLKRLEALHSSIYKLGERLIRSDETIDSYHITRIYRTIGIVPWYWEPMSEMESLRTCALDPVSAGKLVCEAIKDFIIDMASLCVASARVWFASKRIVLRRRFGDLNLRPSAESAERIGLDASVSLSTDMSLGPADMEEGNSLVVFYGGTTPHVLRKLDVQIEGDKYEYLGEAYCDGIMDGEVFKGKPNSEETFILV</sequence>
<dbReference type="OrthoDB" id="4587016at2759"/>
<evidence type="ECO:0000313" key="2">
    <source>
        <dbReference type="Proteomes" id="UP000266272"/>
    </source>
</evidence>
<dbReference type="AlphaFoldDB" id="A0A395P0U2"/>
<dbReference type="STRING" id="490622.A0A395P0U2"/>
<organism evidence="1 2">
    <name type="scientific">Trichoderma arundinaceum</name>
    <dbReference type="NCBI Taxonomy" id="490622"/>
    <lineage>
        <taxon>Eukaryota</taxon>
        <taxon>Fungi</taxon>
        <taxon>Dikarya</taxon>
        <taxon>Ascomycota</taxon>
        <taxon>Pezizomycotina</taxon>
        <taxon>Sordariomycetes</taxon>
        <taxon>Hypocreomycetidae</taxon>
        <taxon>Hypocreales</taxon>
        <taxon>Hypocreaceae</taxon>
        <taxon>Trichoderma</taxon>
    </lineage>
</organism>
<evidence type="ECO:0000313" key="1">
    <source>
        <dbReference type="EMBL" id="RFU81361.1"/>
    </source>
</evidence>
<dbReference type="Pfam" id="PF26639">
    <property type="entry name" value="Het-6_barrel"/>
    <property type="match status" value="1"/>
</dbReference>
<dbReference type="Proteomes" id="UP000266272">
    <property type="component" value="Unassembled WGS sequence"/>
</dbReference>
<accession>A0A395P0U2</accession>
<gene>
    <name evidence="1" type="ORF">TARUN_844</name>
</gene>
<keyword evidence="2" id="KW-1185">Reference proteome</keyword>
<comment type="caution">
    <text evidence="1">The sequence shown here is derived from an EMBL/GenBank/DDBJ whole genome shotgun (WGS) entry which is preliminary data.</text>
</comment>
<name>A0A395P0U2_TRIAR</name>
<reference evidence="1 2" key="1">
    <citation type="journal article" date="2018" name="PLoS Pathog.">
        <title>Evolution of structural diversity of trichothecenes, a family of toxins produced by plant pathogenic and entomopathogenic fungi.</title>
        <authorList>
            <person name="Proctor R.H."/>
            <person name="McCormick S.P."/>
            <person name="Kim H.S."/>
            <person name="Cardoza R.E."/>
            <person name="Stanley A.M."/>
            <person name="Lindo L."/>
            <person name="Kelly A."/>
            <person name="Brown D.W."/>
            <person name="Lee T."/>
            <person name="Vaughan M.M."/>
            <person name="Alexander N.J."/>
            <person name="Busman M."/>
            <person name="Gutierrez S."/>
        </authorList>
    </citation>
    <scope>NUCLEOTIDE SEQUENCE [LARGE SCALE GENOMIC DNA]</scope>
    <source>
        <strain evidence="1 2">IBT 40837</strain>
    </source>
</reference>
<dbReference type="InterPro" id="IPR052895">
    <property type="entry name" value="HetReg/Transcr_Mod"/>
</dbReference>
<proteinExistence type="predicted"/>
<protein>
    <submittedName>
        <fullName evidence="1">Heterokaryon incompatibility</fullName>
    </submittedName>
</protein>